<dbReference type="SMART" id="SM00220">
    <property type="entry name" value="S_TKc"/>
    <property type="match status" value="1"/>
</dbReference>
<dbReference type="GO" id="GO:0005743">
    <property type="term" value="C:mitochondrial inner membrane"/>
    <property type="evidence" value="ECO:0007669"/>
    <property type="project" value="TreeGrafter"/>
</dbReference>
<keyword evidence="2" id="KW-0732">Signal</keyword>
<dbReference type="PROSITE" id="PS50011">
    <property type="entry name" value="PROTEIN_KINASE_DOM"/>
    <property type="match status" value="1"/>
</dbReference>
<protein>
    <submittedName>
        <fullName evidence="4">Putative aarF domain-containing protein kinase 1</fullName>
    </submittedName>
</protein>
<sequence length="517" mass="58963">MSFRKIALLGGGLTTVGSLVTLAQNNWDINSIGAVRLGRAVYATAAITADYKFSVYSRHMPDDPEQVKQIWADTHKRCAERILTLCKSNGGVFVKVGQHIGALEYLLPPPYIETLSILHSQAPFSSLDDVYKVIRQDLKIQSTDELFSEFDTNALGAASLAQVYKAKLRTTGETVAVKVQHANVRAHSYVDMKTMEILVRTAALIFPDFKLLWLVDETKKNLPRELDFLHEGKNADMLRTLMTHCKWLKIPKVYWEHSTDRVLIMEYCDGGQINDLAYLNRNGISAREVSEKVGRLYSEMIFSHGFVHCDPHPGNLMVNRDVNGDTQICLLDHGLYTTLSPEFRYNYANFWLSIINSNVEGIKEYGTNLGVGELYGLFACMVTARSWESLSSKDGVAKKLTPEEEQKIRKNIGNFLPQISEILERVPRPMILIFKTNDLIRGIEHALKTSKTMKSFTTMSKYCISAVYKEDFRRCVNRFWCYRYTLMEGWLLAKITMFELFLWARSLLSPILRLESM</sequence>
<dbReference type="Gene3D" id="1.10.510.10">
    <property type="entry name" value="Transferase(Phosphotransferase) domain 1"/>
    <property type="match status" value="1"/>
</dbReference>
<dbReference type="InterPro" id="IPR051130">
    <property type="entry name" value="Mito_struct-func_regulator"/>
</dbReference>
<evidence type="ECO:0000259" key="3">
    <source>
        <dbReference type="PROSITE" id="PS50011"/>
    </source>
</evidence>
<dbReference type="PANTHER" id="PTHR43173">
    <property type="entry name" value="ABC1 FAMILY PROTEIN"/>
    <property type="match status" value="1"/>
</dbReference>
<dbReference type="InterPro" id="IPR004147">
    <property type="entry name" value="ABC1_dom"/>
</dbReference>
<dbReference type="GO" id="GO:0055088">
    <property type="term" value="P:lipid homeostasis"/>
    <property type="evidence" value="ECO:0007669"/>
    <property type="project" value="TreeGrafter"/>
</dbReference>
<keyword evidence="5" id="KW-1185">Reference proteome</keyword>
<comment type="similarity">
    <text evidence="1">Belongs to the protein kinase superfamily. ADCK protein kinase family.</text>
</comment>
<keyword evidence="4" id="KW-0808">Transferase</keyword>
<dbReference type="OMA" id="RCNPEDI"/>
<dbReference type="InterPro" id="IPR045307">
    <property type="entry name" value="ADCK1_dom"/>
</dbReference>
<dbReference type="PANTHER" id="PTHR43173:SF19">
    <property type="entry name" value="AARF DOMAIN-CONTAINING PROTEIN KINASE 1"/>
    <property type="match status" value="1"/>
</dbReference>
<name>A0A226DCF8_FOLCA</name>
<dbReference type="AlphaFoldDB" id="A0A226DCF8"/>
<accession>A0A226DCF8</accession>
<evidence type="ECO:0000313" key="5">
    <source>
        <dbReference type="Proteomes" id="UP000198287"/>
    </source>
</evidence>
<dbReference type="GO" id="GO:0004672">
    <property type="term" value="F:protein kinase activity"/>
    <property type="evidence" value="ECO:0007669"/>
    <property type="project" value="InterPro"/>
</dbReference>
<dbReference type="InterPro" id="IPR000719">
    <property type="entry name" value="Prot_kinase_dom"/>
</dbReference>
<gene>
    <name evidence="4" type="ORF">Fcan01_22470</name>
</gene>
<feature type="chain" id="PRO_5013325132" evidence="2">
    <location>
        <begin position="19"/>
        <end position="517"/>
    </location>
</feature>
<organism evidence="4 5">
    <name type="scientific">Folsomia candida</name>
    <name type="common">Springtail</name>
    <dbReference type="NCBI Taxonomy" id="158441"/>
    <lineage>
        <taxon>Eukaryota</taxon>
        <taxon>Metazoa</taxon>
        <taxon>Ecdysozoa</taxon>
        <taxon>Arthropoda</taxon>
        <taxon>Hexapoda</taxon>
        <taxon>Collembola</taxon>
        <taxon>Entomobryomorpha</taxon>
        <taxon>Isotomoidea</taxon>
        <taxon>Isotomidae</taxon>
        <taxon>Proisotominae</taxon>
        <taxon>Folsomia</taxon>
    </lineage>
</organism>
<reference evidence="4 5" key="1">
    <citation type="submission" date="2015-12" db="EMBL/GenBank/DDBJ databases">
        <title>The genome of Folsomia candida.</title>
        <authorList>
            <person name="Faddeeva A."/>
            <person name="Derks M.F."/>
            <person name="Anvar Y."/>
            <person name="Smit S."/>
            <person name="Van Straalen N."/>
            <person name="Roelofs D."/>
        </authorList>
    </citation>
    <scope>NUCLEOTIDE SEQUENCE [LARGE SCALE GENOMIC DNA]</scope>
    <source>
        <strain evidence="4 5">VU population</strain>
        <tissue evidence="4">Whole body</tissue>
    </source>
</reference>
<dbReference type="OrthoDB" id="427480at2759"/>
<feature type="domain" description="Protein kinase" evidence="3">
    <location>
        <begin position="149"/>
        <end position="502"/>
    </location>
</feature>
<dbReference type="GO" id="GO:0007005">
    <property type="term" value="P:mitochondrion organization"/>
    <property type="evidence" value="ECO:0007669"/>
    <property type="project" value="TreeGrafter"/>
</dbReference>
<dbReference type="Pfam" id="PF03109">
    <property type="entry name" value="ABC1"/>
    <property type="match status" value="1"/>
</dbReference>
<dbReference type="STRING" id="158441.A0A226DCF8"/>
<dbReference type="SUPFAM" id="SSF56112">
    <property type="entry name" value="Protein kinase-like (PK-like)"/>
    <property type="match status" value="1"/>
</dbReference>
<proteinExistence type="inferred from homology"/>
<dbReference type="Proteomes" id="UP000198287">
    <property type="component" value="Unassembled WGS sequence"/>
</dbReference>
<comment type="caution">
    <text evidence="4">The sequence shown here is derived from an EMBL/GenBank/DDBJ whole genome shotgun (WGS) entry which is preliminary data.</text>
</comment>
<dbReference type="CDD" id="cd13969">
    <property type="entry name" value="ADCK1-like"/>
    <property type="match status" value="1"/>
</dbReference>
<feature type="signal peptide" evidence="2">
    <location>
        <begin position="1"/>
        <end position="18"/>
    </location>
</feature>
<dbReference type="EMBL" id="LNIX01000025">
    <property type="protein sequence ID" value="OXA42608.1"/>
    <property type="molecule type" value="Genomic_DNA"/>
</dbReference>
<evidence type="ECO:0000256" key="1">
    <source>
        <dbReference type="ARBA" id="ARBA00009670"/>
    </source>
</evidence>
<evidence type="ECO:0000313" key="4">
    <source>
        <dbReference type="EMBL" id="OXA42608.1"/>
    </source>
</evidence>
<dbReference type="GO" id="GO:0005524">
    <property type="term" value="F:ATP binding"/>
    <property type="evidence" value="ECO:0007669"/>
    <property type="project" value="InterPro"/>
</dbReference>
<keyword evidence="4" id="KW-0418">Kinase</keyword>
<dbReference type="InterPro" id="IPR011009">
    <property type="entry name" value="Kinase-like_dom_sf"/>
</dbReference>
<evidence type="ECO:0000256" key="2">
    <source>
        <dbReference type="SAM" id="SignalP"/>
    </source>
</evidence>